<dbReference type="HAMAP" id="MF_00265">
    <property type="entry name" value="VapC_Nob1"/>
    <property type="match status" value="1"/>
</dbReference>
<dbReference type="EC" id="3.1.-.-" evidence="8"/>
<evidence type="ECO:0000256" key="5">
    <source>
        <dbReference type="ARBA" id="ARBA00022801"/>
    </source>
</evidence>
<name>A0A9Q4IG32_9CORY</name>
<dbReference type="PANTHER" id="PTHR33653">
    <property type="entry name" value="RIBONUCLEASE VAPC2"/>
    <property type="match status" value="1"/>
</dbReference>
<dbReference type="InterPro" id="IPR022907">
    <property type="entry name" value="VapC_family"/>
</dbReference>
<dbReference type="GO" id="GO:0004540">
    <property type="term" value="F:RNA nuclease activity"/>
    <property type="evidence" value="ECO:0007669"/>
    <property type="project" value="InterPro"/>
</dbReference>
<dbReference type="InterPro" id="IPR029060">
    <property type="entry name" value="PIN-like_dom_sf"/>
</dbReference>
<protein>
    <recommendedName>
        <fullName evidence="8">Ribonuclease VapC</fullName>
        <shortName evidence="8">RNase VapC</shortName>
        <ecNumber evidence="8">3.1.-.-</ecNumber>
    </recommendedName>
    <alternativeName>
        <fullName evidence="8">Toxin VapC</fullName>
    </alternativeName>
</protein>
<dbReference type="InterPro" id="IPR050556">
    <property type="entry name" value="Type_II_TA_system_RNase"/>
</dbReference>
<accession>A0A9Q4IG32</accession>
<dbReference type="EMBL" id="JANRML010000002">
    <property type="protein sequence ID" value="MCZ2220367.1"/>
    <property type="molecule type" value="Genomic_DNA"/>
</dbReference>
<keyword evidence="3 8" id="KW-0540">Nuclease</keyword>
<organism evidence="10 11">
    <name type="scientific">Corynebacterium pilbarense</name>
    <dbReference type="NCBI Taxonomy" id="1288393"/>
    <lineage>
        <taxon>Bacteria</taxon>
        <taxon>Bacillati</taxon>
        <taxon>Actinomycetota</taxon>
        <taxon>Actinomycetes</taxon>
        <taxon>Mycobacteriales</taxon>
        <taxon>Corynebacteriaceae</taxon>
        <taxon>Corynebacterium</taxon>
    </lineage>
</organism>
<evidence type="ECO:0000256" key="7">
    <source>
        <dbReference type="ARBA" id="ARBA00038093"/>
    </source>
</evidence>
<evidence type="ECO:0000256" key="4">
    <source>
        <dbReference type="ARBA" id="ARBA00022723"/>
    </source>
</evidence>
<dbReference type="SUPFAM" id="SSF88723">
    <property type="entry name" value="PIN domain-like"/>
    <property type="match status" value="1"/>
</dbReference>
<proteinExistence type="inferred from homology"/>
<dbReference type="Gene3D" id="3.40.50.1010">
    <property type="entry name" value="5'-nuclease"/>
    <property type="match status" value="1"/>
</dbReference>
<evidence type="ECO:0000313" key="10">
    <source>
        <dbReference type="EMBL" id="MCZ2220367.1"/>
    </source>
</evidence>
<dbReference type="GO" id="GO:0000287">
    <property type="term" value="F:magnesium ion binding"/>
    <property type="evidence" value="ECO:0007669"/>
    <property type="project" value="UniProtKB-UniRule"/>
</dbReference>
<keyword evidence="5 8" id="KW-0378">Hydrolase</keyword>
<dbReference type="PANTHER" id="PTHR33653:SF1">
    <property type="entry name" value="RIBONUCLEASE VAPC2"/>
    <property type="match status" value="1"/>
</dbReference>
<sequence length="138" mass="14948">MIILDTNVLSELMKPRPDKRCVDWLDTVVDEKWTTSIAAGELMAGVALLPPGHKTERLAAVVTATLDELLLRGAVLDYDFIAAAEFGPVKAARKAVGRPIQDADAMIAAICRTHNAPLATRNVKDFEGTGVELINPWV</sequence>
<comment type="cofactor">
    <cofactor evidence="1 8">
        <name>Mg(2+)</name>
        <dbReference type="ChEBI" id="CHEBI:18420"/>
    </cofactor>
</comment>
<comment type="similarity">
    <text evidence="7 8">Belongs to the PINc/VapC protein family.</text>
</comment>
<dbReference type="GO" id="GO:0090729">
    <property type="term" value="F:toxin activity"/>
    <property type="evidence" value="ECO:0007669"/>
    <property type="project" value="UniProtKB-KW"/>
</dbReference>
<evidence type="ECO:0000256" key="2">
    <source>
        <dbReference type="ARBA" id="ARBA00022649"/>
    </source>
</evidence>
<evidence type="ECO:0000256" key="8">
    <source>
        <dbReference type="HAMAP-Rule" id="MF_00265"/>
    </source>
</evidence>
<feature type="binding site" evidence="8">
    <location>
        <position position="5"/>
    </location>
    <ligand>
        <name>Mg(2+)</name>
        <dbReference type="ChEBI" id="CHEBI:18420"/>
    </ligand>
</feature>
<reference evidence="10" key="1">
    <citation type="submission" date="2022-08" db="EMBL/GenBank/DDBJ databases">
        <title>Corynebacterium sp. nov., isolated from clinical breast specimens.</title>
        <authorList>
            <person name="Zhang T."/>
        </authorList>
    </citation>
    <scope>NUCLEOTIDE SEQUENCE</scope>
    <source>
        <strain evidence="10">CCUG 57942</strain>
    </source>
</reference>
<dbReference type="InterPro" id="IPR002716">
    <property type="entry name" value="PIN_dom"/>
</dbReference>
<keyword evidence="11" id="KW-1185">Reference proteome</keyword>
<comment type="function">
    <text evidence="8">Toxic component of a toxin-antitoxin (TA) system. An RNase.</text>
</comment>
<evidence type="ECO:0000256" key="6">
    <source>
        <dbReference type="ARBA" id="ARBA00022842"/>
    </source>
</evidence>
<keyword evidence="8" id="KW-0800">Toxin</keyword>
<keyword evidence="4 8" id="KW-0479">Metal-binding</keyword>
<gene>
    <name evidence="8" type="primary">vapC</name>
    <name evidence="10" type="ORF">NUW87_03130</name>
</gene>
<evidence type="ECO:0000256" key="3">
    <source>
        <dbReference type="ARBA" id="ARBA00022722"/>
    </source>
</evidence>
<evidence type="ECO:0000256" key="1">
    <source>
        <dbReference type="ARBA" id="ARBA00001946"/>
    </source>
</evidence>
<dbReference type="Pfam" id="PF01850">
    <property type="entry name" value="PIN"/>
    <property type="match status" value="1"/>
</dbReference>
<feature type="domain" description="PIN" evidence="9">
    <location>
        <begin position="2"/>
        <end position="122"/>
    </location>
</feature>
<dbReference type="RefSeq" id="WP_269027178.1">
    <property type="nucleotide sequence ID" value="NZ_BAABDP010000005.1"/>
</dbReference>
<keyword evidence="6 8" id="KW-0460">Magnesium</keyword>
<keyword evidence="2 8" id="KW-1277">Toxin-antitoxin system</keyword>
<dbReference type="GO" id="GO:0016787">
    <property type="term" value="F:hydrolase activity"/>
    <property type="evidence" value="ECO:0007669"/>
    <property type="project" value="UniProtKB-KW"/>
</dbReference>
<comment type="caution">
    <text evidence="10">The sequence shown here is derived from an EMBL/GenBank/DDBJ whole genome shotgun (WGS) entry which is preliminary data.</text>
</comment>
<dbReference type="CDD" id="cd18731">
    <property type="entry name" value="PIN_NgFitB-like"/>
    <property type="match status" value="1"/>
</dbReference>
<feature type="binding site" evidence="8">
    <location>
        <position position="104"/>
    </location>
    <ligand>
        <name>Mg(2+)</name>
        <dbReference type="ChEBI" id="CHEBI:18420"/>
    </ligand>
</feature>
<dbReference type="Proteomes" id="UP001071110">
    <property type="component" value="Unassembled WGS sequence"/>
</dbReference>
<evidence type="ECO:0000259" key="9">
    <source>
        <dbReference type="Pfam" id="PF01850"/>
    </source>
</evidence>
<dbReference type="AlphaFoldDB" id="A0A9Q4IG32"/>
<evidence type="ECO:0000313" key="11">
    <source>
        <dbReference type="Proteomes" id="UP001071110"/>
    </source>
</evidence>